<feature type="region of interest" description="Disordered" evidence="1">
    <location>
        <begin position="47"/>
        <end position="211"/>
    </location>
</feature>
<gene>
    <name evidence="2" type="ORF">D0866_15475</name>
</gene>
<sequence length="415" mass="46564">MASLFSFLNRLLPFATPGTPLVQDLVHLAALCGVLYYGPQLQEWYQQRPTQEQDTGEEPDEPQPEQREAGAGEVEAEQQPVLENAPEEPRNAEPDQVRPPLPFVEDDDEEPEAGPAGGDAQAGPANTPAHRNVGAKKAKSLARRDQRRAYHEFQRAQGDAQRAREAEGAEAREAAQNAEKERRRAAEAKLEEKRAKEREEKKERERKLREEDAKRRELVVSLVREQLDEERMCDLFKVAKMVGGDVDEEWIEAILKASGMLGRKEDTMTMITGMGWAVRVTREDMDRTYHAAIEHEARDSEGRISYEALGSMLESVLKQHTTTSLPKLLDTRVLPLSVMQPDATNRGNSYQSPPGSHNLGKSRATVKKKVILEAHPVAIAVDYNMDEVTFQATFSTIHPSGSYEPVNTLFRKLHA</sequence>
<evidence type="ECO:0000313" key="2">
    <source>
        <dbReference type="EMBL" id="RMY03585.1"/>
    </source>
</evidence>
<protein>
    <submittedName>
        <fullName evidence="2">Uncharacterized protein</fullName>
    </submittedName>
</protein>
<organism evidence="2 3">
    <name type="scientific">Hortaea werneckii</name>
    <name type="common">Black yeast</name>
    <name type="synonym">Cladosporium werneckii</name>
    <dbReference type="NCBI Taxonomy" id="91943"/>
    <lineage>
        <taxon>Eukaryota</taxon>
        <taxon>Fungi</taxon>
        <taxon>Dikarya</taxon>
        <taxon>Ascomycota</taxon>
        <taxon>Pezizomycotina</taxon>
        <taxon>Dothideomycetes</taxon>
        <taxon>Dothideomycetidae</taxon>
        <taxon>Mycosphaerellales</taxon>
        <taxon>Teratosphaeriaceae</taxon>
        <taxon>Hortaea</taxon>
    </lineage>
</organism>
<reference evidence="2 3" key="1">
    <citation type="journal article" date="2018" name="BMC Genomics">
        <title>Genomic evidence for intraspecific hybridization in a clonal and extremely halotolerant yeast.</title>
        <authorList>
            <person name="Gostincar C."/>
            <person name="Stajich J.E."/>
            <person name="Zupancic J."/>
            <person name="Zalar P."/>
            <person name="Gunde-Cimerman N."/>
        </authorList>
    </citation>
    <scope>NUCLEOTIDE SEQUENCE [LARGE SCALE GENOMIC DNA]</scope>
    <source>
        <strain evidence="2 3">EXF-6651</strain>
    </source>
</reference>
<name>A0A3M6YKJ5_HORWE</name>
<dbReference type="Proteomes" id="UP000276864">
    <property type="component" value="Unassembled WGS sequence"/>
</dbReference>
<accession>A0A3M6YKJ5</accession>
<proteinExistence type="predicted"/>
<evidence type="ECO:0000256" key="1">
    <source>
        <dbReference type="SAM" id="MobiDB-lite"/>
    </source>
</evidence>
<feature type="compositionally biased region" description="Polar residues" evidence="1">
    <location>
        <begin position="342"/>
        <end position="355"/>
    </location>
</feature>
<feature type="region of interest" description="Disordered" evidence="1">
    <location>
        <begin position="340"/>
        <end position="362"/>
    </location>
</feature>
<dbReference type="AlphaFoldDB" id="A0A3M6YKJ5"/>
<dbReference type="EMBL" id="QWIM01003156">
    <property type="protein sequence ID" value="RMY03585.1"/>
    <property type="molecule type" value="Genomic_DNA"/>
</dbReference>
<dbReference type="VEuPathDB" id="FungiDB:BTJ68_09931"/>
<feature type="compositionally biased region" description="Basic and acidic residues" evidence="1">
    <location>
        <begin position="142"/>
        <end position="154"/>
    </location>
</feature>
<feature type="compositionally biased region" description="Basic and acidic residues" evidence="1">
    <location>
        <begin position="87"/>
        <end position="96"/>
    </location>
</feature>
<comment type="caution">
    <text evidence="2">The sequence shown here is derived from an EMBL/GenBank/DDBJ whole genome shotgun (WGS) entry which is preliminary data.</text>
</comment>
<feature type="compositionally biased region" description="Basic and acidic residues" evidence="1">
    <location>
        <begin position="161"/>
        <end position="211"/>
    </location>
</feature>
<evidence type="ECO:0000313" key="3">
    <source>
        <dbReference type="Proteomes" id="UP000276864"/>
    </source>
</evidence>
<feature type="compositionally biased region" description="Acidic residues" evidence="1">
    <location>
        <begin position="54"/>
        <end position="63"/>
    </location>
</feature>